<sequence>MDGMEEVQEKNSGLIIVVEDESNMVRPYAIQMDNQVEICNIREENLNLDDLDDTINKVAIEGNMSPKQIDKMKINLGKQKKKGP</sequence>
<protein>
    <submittedName>
        <fullName evidence="1">Uncharacterized protein</fullName>
    </submittedName>
</protein>
<organism evidence="1 2">
    <name type="scientific">Solanum bulbocastanum</name>
    <name type="common">Wild potato</name>
    <dbReference type="NCBI Taxonomy" id="147425"/>
    <lineage>
        <taxon>Eukaryota</taxon>
        <taxon>Viridiplantae</taxon>
        <taxon>Streptophyta</taxon>
        <taxon>Embryophyta</taxon>
        <taxon>Tracheophyta</taxon>
        <taxon>Spermatophyta</taxon>
        <taxon>Magnoliopsida</taxon>
        <taxon>eudicotyledons</taxon>
        <taxon>Gunneridae</taxon>
        <taxon>Pentapetalae</taxon>
        <taxon>asterids</taxon>
        <taxon>lamiids</taxon>
        <taxon>Solanales</taxon>
        <taxon>Solanaceae</taxon>
        <taxon>Solanoideae</taxon>
        <taxon>Solaneae</taxon>
        <taxon>Solanum</taxon>
    </lineage>
</organism>
<evidence type="ECO:0000313" key="2">
    <source>
        <dbReference type="Proteomes" id="UP001371456"/>
    </source>
</evidence>
<dbReference type="Proteomes" id="UP001371456">
    <property type="component" value="Unassembled WGS sequence"/>
</dbReference>
<comment type="caution">
    <text evidence="1">The sequence shown here is derived from an EMBL/GenBank/DDBJ whole genome shotgun (WGS) entry which is preliminary data.</text>
</comment>
<accession>A0AAN8YGK3</accession>
<evidence type="ECO:0000313" key="1">
    <source>
        <dbReference type="EMBL" id="KAK6791965.1"/>
    </source>
</evidence>
<reference evidence="1 2" key="1">
    <citation type="submission" date="2024-02" db="EMBL/GenBank/DDBJ databases">
        <title>de novo genome assembly of Solanum bulbocastanum strain 11H21.</title>
        <authorList>
            <person name="Hosaka A.J."/>
        </authorList>
    </citation>
    <scope>NUCLEOTIDE SEQUENCE [LARGE SCALE GENOMIC DNA]</scope>
    <source>
        <tissue evidence="1">Young leaves</tissue>
    </source>
</reference>
<dbReference type="AlphaFoldDB" id="A0AAN8YGK3"/>
<proteinExistence type="predicted"/>
<gene>
    <name evidence="1" type="ORF">RDI58_011046</name>
</gene>
<dbReference type="EMBL" id="JBANQN010000004">
    <property type="protein sequence ID" value="KAK6791965.1"/>
    <property type="molecule type" value="Genomic_DNA"/>
</dbReference>
<name>A0AAN8YGK3_SOLBU</name>
<keyword evidence="2" id="KW-1185">Reference proteome</keyword>